<name>A0ABC8ATY6_9NOCA</name>
<reference evidence="2 3" key="1">
    <citation type="submission" date="2016-10" db="EMBL/GenBank/DDBJ databases">
        <title>Genome sequence of Nocardia seriolae strain EM150506, isolated from Anguila japonica.</title>
        <authorList>
            <person name="Han H.-J."/>
        </authorList>
    </citation>
    <scope>NUCLEOTIDE SEQUENCE [LARGE SCALE GENOMIC DNA]</scope>
    <source>
        <strain evidence="2 3">EM150506</strain>
    </source>
</reference>
<dbReference type="Pfam" id="PF00561">
    <property type="entry name" value="Abhydrolase_1"/>
    <property type="match status" value="1"/>
</dbReference>
<dbReference type="AlphaFoldDB" id="A0ABC8ATY6"/>
<dbReference type="Proteomes" id="UP000180166">
    <property type="component" value="Chromosome"/>
</dbReference>
<evidence type="ECO:0000313" key="3">
    <source>
        <dbReference type="Proteomes" id="UP000180166"/>
    </source>
</evidence>
<protein>
    <submittedName>
        <fullName evidence="2">Carboxylesterase nap</fullName>
    </submittedName>
</protein>
<dbReference type="InterPro" id="IPR029058">
    <property type="entry name" value="AB_hydrolase_fold"/>
</dbReference>
<dbReference type="KEGG" id="nsr:NS506_03580"/>
<sequence length="282" mass="30471">MSAIYKSEAGRQAIQARYREILRQWPIPAEQLHVATREGDTFVLASGPQDAPPLVLLHGSGSNSSAWRGDIASWAADFRVYAVDIPGEPGGSAESRPELGSDAIAAWLDDVLAGLGISAASFVGMSLGGWTALDYAVRRPARVTELALYCPGGIGKQRFGWIFKNLLDHLFSNHDLRRSAAIVTGLNLTDHAEILDDVTLTFTHFNPRTGKLPIFTDAQLSSLKMPVLVIVGADDAMFKSAETARRAEQLIPDATIRVLPGVGHAILGQTDAVHEFLRGRHI</sequence>
<dbReference type="RefSeq" id="WP_071343972.1">
    <property type="nucleotide sequence ID" value="NZ_CP017839.1"/>
</dbReference>
<accession>A0ABC8ATY6</accession>
<feature type="domain" description="AB hydrolase-1" evidence="1">
    <location>
        <begin position="52"/>
        <end position="267"/>
    </location>
</feature>
<evidence type="ECO:0000259" key="1">
    <source>
        <dbReference type="Pfam" id="PF00561"/>
    </source>
</evidence>
<dbReference type="GO" id="GO:0003824">
    <property type="term" value="F:catalytic activity"/>
    <property type="evidence" value="ECO:0007669"/>
    <property type="project" value="UniProtKB-ARBA"/>
</dbReference>
<dbReference type="PANTHER" id="PTHR43689">
    <property type="entry name" value="HYDROLASE"/>
    <property type="match status" value="1"/>
</dbReference>
<evidence type="ECO:0000313" key="2">
    <source>
        <dbReference type="EMBL" id="APA97630.1"/>
    </source>
</evidence>
<proteinExistence type="predicted"/>
<dbReference type="EMBL" id="CP017839">
    <property type="protein sequence ID" value="APA97630.1"/>
    <property type="molecule type" value="Genomic_DNA"/>
</dbReference>
<dbReference type="PRINTS" id="PR00111">
    <property type="entry name" value="ABHYDROLASE"/>
</dbReference>
<dbReference type="Gene3D" id="3.40.50.1820">
    <property type="entry name" value="alpha/beta hydrolase"/>
    <property type="match status" value="1"/>
</dbReference>
<dbReference type="PANTHER" id="PTHR43689:SF8">
    <property type="entry name" value="ALPHA_BETA-HYDROLASES SUPERFAMILY PROTEIN"/>
    <property type="match status" value="1"/>
</dbReference>
<dbReference type="SUPFAM" id="SSF53474">
    <property type="entry name" value="alpha/beta-Hydrolases"/>
    <property type="match status" value="1"/>
</dbReference>
<organism evidence="2 3">
    <name type="scientific">Nocardia seriolae</name>
    <dbReference type="NCBI Taxonomy" id="37332"/>
    <lineage>
        <taxon>Bacteria</taxon>
        <taxon>Bacillati</taxon>
        <taxon>Actinomycetota</taxon>
        <taxon>Actinomycetes</taxon>
        <taxon>Mycobacteriales</taxon>
        <taxon>Nocardiaceae</taxon>
        <taxon>Nocardia</taxon>
    </lineage>
</organism>
<gene>
    <name evidence="2" type="ORF">NS506_03580</name>
</gene>
<dbReference type="InterPro" id="IPR000073">
    <property type="entry name" value="AB_hydrolase_1"/>
</dbReference>